<dbReference type="AlphaFoldDB" id="A0A099ZU59"/>
<proteinExistence type="predicted"/>
<organism evidence="1 2">
    <name type="scientific">Tinamus guttatus</name>
    <name type="common">White-throated tinamou</name>
    <dbReference type="NCBI Taxonomy" id="94827"/>
    <lineage>
        <taxon>Eukaryota</taxon>
        <taxon>Metazoa</taxon>
        <taxon>Chordata</taxon>
        <taxon>Craniata</taxon>
        <taxon>Vertebrata</taxon>
        <taxon>Euteleostomi</taxon>
        <taxon>Archelosauria</taxon>
        <taxon>Archosauria</taxon>
        <taxon>Dinosauria</taxon>
        <taxon>Saurischia</taxon>
        <taxon>Theropoda</taxon>
        <taxon>Coelurosauria</taxon>
        <taxon>Aves</taxon>
        <taxon>Palaeognathae</taxon>
        <taxon>Tinamiformes</taxon>
        <taxon>Tinamidae</taxon>
        <taxon>Tinamus</taxon>
    </lineage>
</organism>
<evidence type="ECO:0000313" key="1">
    <source>
        <dbReference type="EMBL" id="KGL84668.1"/>
    </source>
</evidence>
<evidence type="ECO:0000313" key="2">
    <source>
        <dbReference type="Proteomes" id="UP000053641"/>
    </source>
</evidence>
<accession>A0A099ZU59</accession>
<name>A0A099ZU59_TINGU</name>
<sequence>LQTKEDLQETSTLYQKISAFLSHTQLPDVIWWSAELAHHFQNQPYLLLPEIPSVLLSDVTAVDPDPQAVEKVFAVPAGFYWQTVETAEECFPNSSTIEASRDTDTEVKKLL</sequence>
<reference evidence="1 2" key="1">
    <citation type="submission" date="2014-06" db="EMBL/GenBank/DDBJ databases">
        <title>Genome evolution of avian class.</title>
        <authorList>
            <person name="Zhang G."/>
            <person name="Li C."/>
        </authorList>
    </citation>
    <scope>NUCLEOTIDE SEQUENCE [LARGE SCALE GENOMIC DNA]</scope>
    <source>
        <strain evidence="1">BGI_N309</strain>
    </source>
</reference>
<feature type="non-terminal residue" evidence="1">
    <location>
        <position position="111"/>
    </location>
</feature>
<feature type="non-terminal residue" evidence="1">
    <location>
        <position position="1"/>
    </location>
</feature>
<dbReference type="STRING" id="94827.A0A099ZU59"/>
<dbReference type="Proteomes" id="UP000053641">
    <property type="component" value="Unassembled WGS sequence"/>
</dbReference>
<gene>
    <name evidence="1" type="ORF">N309_05025</name>
</gene>
<keyword evidence="2" id="KW-1185">Reference proteome</keyword>
<protein>
    <submittedName>
        <fullName evidence="1">Uncharacterized protein</fullName>
    </submittedName>
</protein>
<dbReference type="EMBL" id="KL897628">
    <property type="protein sequence ID" value="KGL84668.1"/>
    <property type="molecule type" value="Genomic_DNA"/>
</dbReference>